<gene>
    <name evidence="1" type="ORF">O1G21_09595</name>
</gene>
<accession>A0ABY7Q080</accession>
<dbReference type="Proteomes" id="UP001212821">
    <property type="component" value="Chromosome"/>
</dbReference>
<organism evidence="1 2">
    <name type="scientific">Kitasatospora cathayae</name>
    <dbReference type="NCBI Taxonomy" id="3004092"/>
    <lineage>
        <taxon>Bacteria</taxon>
        <taxon>Bacillati</taxon>
        <taxon>Actinomycetota</taxon>
        <taxon>Actinomycetes</taxon>
        <taxon>Kitasatosporales</taxon>
        <taxon>Streptomycetaceae</taxon>
        <taxon>Kitasatospora</taxon>
    </lineage>
</organism>
<protein>
    <submittedName>
        <fullName evidence="1">Uncharacterized protein</fullName>
    </submittedName>
</protein>
<sequence length="70" mass="7340">MDAVFALAWQYAAGQLLPEDLPMAAAELLAVGEVSPALCNLAGRGEPTAELEELFREAMAELGVPVPDEA</sequence>
<evidence type="ECO:0000313" key="1">
    <source>
        <dbReference type="EMBL" id="WBP86067.1"/>
    </source>
</evidence>
<name>A0ABY7Q080_9ACTN</name>
<evidence type="ECO:0000313" key="2">
    <source>
        <dbReference type="Proteomes" id="UP001212821"/>
    </source>
</evidence>
<dbReference type="RefSeq" id="WP_270142492.1">
    <property type="nucleotide sequence ID" value="NZ_CP115450.1"/>
</dbReference>
<reference evidence="2" key="1">
    <citation type="submission" date="2022-12" db="EMBL/GenBank/DDBJ databases">
        <authorList>
            <person name="Mo P."/>
        </authorList>
    </citation>
    <scope>NUCLEOTIDE SEQUENCE [LARGE SCALE GENOMIC DNA]</scope>
    <source>
        <strain evidence="2">HUAS 3-15</strain>
    </source>
</reference>
<proteinExistence type="predicted"/>
<keyword evidence="2" id="KW-1185">Reference proteome</keyword>
<dbReference type="EMBL" id="CP115450">
    <property type="protein sequence ID" value="WBP86067.1"/>
    <property type="molecule type" value="Genomic_DNA"/>
</dbReference>